<dbReference type="PROSITE" id="PS50158">
    <property type="entry name" value="ZF_CCHC"/>
    <property type="match status" value="1"/>
</dbReference>
<keyword evidence="1" id="KW-0862">Zinc</keyword>
<dbReference type="Pfam" id="PF14111">
    <property type="entry name" value="DUF4283"/>
    <property type="match status" value="1"/>
</dbReference>
<organism evidence="4 5">
    <name type="scientific">Prunus persica</name>
    <name type="common">Peach</name>
    <name type="synonym">Amygdalus persica</name>
    <dbReference type="NCBI Taxonomy" id="3760"/>
    <lineage>
        <taxon>Eukaryota</taxon>
        <taxon>Viridiplantae</taxon>
        <taxon>Streptophyta</taxon>
        <taxon>Embryophyta</taxon>
        <taxon>Tracheophyta</taxon>
        <taxon>Spermatophyta</taxon>
        <taxon>Magnoliopsida</taxon>
        <taxon>eudicotyledons</taxon>
        <taxon>Gunneridae</taxon>
        <taxon>Pentapetalae</taxon>
        <taxon>rosids</taxon>
        <taxon>fabids</taxon>
        <taxon>Rosales</taxon>
        <taxon>Rosaceae</taxon>
        <taxon>Amygdaloideae</taxon>
        <taxon>Amygdaleae</taxon>
        <taxon>Prunus</taxon>
    </lineage>
</organism>
<feature type="compositionally biased region" description="Acidic residues" evidence="2">
    <location>
        <begin position="270"/>
        <end position="280"/>
    </location>
</feature>
<dbReference type="AlphaFoldDB" id="A0A251N726"/>
<protein>
    <recommendedName>
        <fullName evidence="3">CCHC-type domain-containing protein</fullName>
    </recommendedName>
</protein>
<evidence type="ECO:0000313" key="5">
    <source>
        <dbReference type="Proteomes" id="UP000006882"/>
    </source>
</evidence>
<keyword evidence="1" id="KW-0863">Zinc-finger</keyword>
<evidence type="ECO:0000259" key="3">
    <source>
        <dbReference type="PROSITE" id="PS50158"/>
    </source>
</evidence>
<keyword evidence="1" id="KW-0479">Metal-binding</keyword>
<feature type="compositionally biased region" description="Basic and acidic residues" evidence="2">
    <location>
        <begin position="287"/>
        <end position="300"/>
    </location>
</feature>
<dbReference type="InterPro" id="IPR025836">
    <property type="entry name" value="Zn_knuckle_CX2CX4HX4C"/>
</dbReference>
<dbReference type="GO" id="GO:0008270">
    <property type="term" value="F:zinc ion binding"/>
    <property type="evidence" value="ECO:0007669"/>
    <property type="project" value="UniProtKB-KW"/>
</dbReference>
<feature type="region of interest" description="Disordered" evidence="2">
    <location>
        <begin position="431"/>
        <end position="466"/>
    </location>
</feature>
<gene>
    <name evidence="4" type="ORF">PRUPE_7G053800</name>
</gene>
<dbReference type="PANTHER" id="PTHR31286">
    <property type="entry name" value="GLYCINE-RICH CELL WALL STRUCTURAL PROTEIN 1.8-LIKE"/>
    <property type="match status" value="1"/>
</dbReference>
<dbReference type="InterPro" id="IPR040256">
    <property type="entry name" value="At4g02000-like"/>
</dbReference>
<keyword evidence="5" id="KW-1185">Reference proteome</keyword>
<dbReference type="GO" id="GO:0003676">
    <property type="term" value="F:nucleic acid binding"/>
    <property type="evidence" value="ECO:0007669"/>
    <property type="project" value="InterPro"/>
</dbReference>
<dbReference type="eggNOG" id="KOG1075">
    <property type="taxonomic scope" value="Eukaryota"/>
</dbReference>
<dbReference type="InterPro" id="IPR001878">
    <property type="entry name" value="Znf_CCHC"/>
</dbReference>
<proteinExistence type="predicted"/>
<dbReference type="Pfam" id="PF14392">
    <property type="entry name" value="zf-CCHC_4"/>
    <property type="match status" value="1"/>
</dbReference>
<feature type="domain" description="CCHC-type" evidence="3">
    <location>
        <begin position="206"/>
        <end position="221"/>
    </location>
</feature>
<dbReference type="Proteomes" id="UP000006882">
    <property type="component" value="Chromosome G7"/>
</dbReference>
<name>A0A251N726_PRUPE</name>
<dbReference type="PANTHER" id="PTHR31286:SF178">
    <property type="entry name" value="DUF4283 DOMAIN-CONTAINING PROTEIN"/>
    <property type="match status" value="1"/>
</dbReference>
<dbReference type="Gramene" id="ONH95136">
    <property type="protein sequence ID" value="ONH95136"/>
    <property type="gene ID" value="PRUPE_7G053800"/>
</dbReference>
<sequence>MVTDFANRFALTAEEQTEVVVEQGSVHKLRTSNFLLIGKLLTQKAFNPEAFMRTMTALWRPKVRVHIGRLEENLFMFSFLTKEDRLRILGGGSWTFNHFLLVLAEADGMVQPSRIPLIKQEFWVQLHGLPPAFMTRAMGRQIGEVLGDYITSDQSKRGVCAGSFLRVRVALDVTKPLRRCLTVRLGDGIDEVVRVEIRYEKLPHTCYLCGRLDHMEKECSKYAGEGLTDLDKPYGKWFQEDVFGPDYRRPPGRRFGLASKPWSMRAPATVEDEEKDEEEMAAGARGQRGEEARADVDRNQADSQRPQFMAGCAVTDVIMSDAEIPLLEAAEGTQFPLPDLNITLEVNADDESRDSRAIIPYEENSIKGVAGTLKPTRQLHEEGFAMSTTCSNFFGLVTKECGPRMEDVAQDDPFGLGPIIQQISLEAKKEAKKKSRHRIKKQRSMHKWEPRPVGEVNHNGKRGPRGVRVFETLPALKKRCLSSGSFVWQQEMVEADEHQPRRVQ</sequence>
<feature type="region of interest" description="Disordered" evidence="2">
    <location>
        <begin position="264"/>
        <end position="302"/>
    </location>
</feature>
<accession>A0A251N726</accession>
<evidence type="ECO:0000313" key="4">
    <source>
        <dbReference type="EMBL" id="ONH95136.1"/>
    </source>
</evidence>
<evidence type="ECO:0000256" key="1">
    <source>
        <dbReference type="PROSITE-ProRule" id="PRU00047"/>
    </source>
</evidence>
<reference evidence="4 5" key="1">
    <citation type="journal article" date="2013" name="Nat. Genet.">
        <title>The high-quality draft genome of peach (Prunus persica) identifies unique patterns of genetic diversity, domestication and genome evolution.</title>
        <authorList>
            <consortium name="International Peach Genome Initiative"/>
            <person name="Verde I."/>
            <person name="Abbott A.G."/>
            <person name="Scalabrin S."/>
            <person name="Jung S."/>
            <person name="Shu S."/>
            <person name="Marroni F."/>
            <person name="Zhebentyayeva T."/>
            <person name="Dettori M.T."/>
            <person name="Grimwood J."/>
            <person name="Cattonaro F."/>
            <person name="Zuccolo A."/>
            <person name="Rossini L."/>
            <person name="Jenkins J."/>
            <person name="Vendramin E."/>
            <person name="Meisel L.A."/>
            <person name="Decroocq V."/>
            <person name="Sosinski B."/>
            <person name="Prochnik S."/>
            <person name="Mitros T."/>
            <person name="Policriti A."/>
            <person name="Cipriani G."/>
            <person name="Dondini L."/>
            <person name="Ficklin S."/>
            <person name="Goodstein D.M."/>
            <person name="Xuan P."/>
            <person name="Del Fabbro C."/>
            <person name="Aramini V."/>
            <person name="Copetti D."/>
            <person name="Gonzalez S."/>
            <person name="Horner D.S."/>
            <person name="Falchi R."/>
            <person name="Lucas S."/>
            <person name="Mica E."/>
            <person name="Maldonado J."/>
            <person name="Lazzari B."/>
            <person name="Bielenberg D."/>
            <person name="Pirona R."/>
            <person name="Miculan M."/>
            <person name="Barakat A."/>
            <person name="Testolin R."/>
            <person name="Stella A."/>
            <person name="Tartarini S."/>
            <person name="Tonutti P."/>
            <person name="Arus P."/>
            <person name="Orellana A."/>
            <person name="Wells C."/>
            <person name="Main D."/>
            <person name="Vizzotto G."/>
            <person name="Silva H."/>
            <person name="Salamini F."/>
            <person name="Schmutz J."/>
            <person name="Morgante M."/>
            <person name="Rokhsar D.S."/>
        </authorList>
    </citation>
    <scope>NUCLEOTIDE SEQUENCE [LARGE SCALE GENOMIC DNA]</scope>
    <source>
        <strain evidence="5">cv. Nemared</strain>
    </source>
</reference>
<feature type="compositionally biased region" description="Basic residues" evidence="2">
    <location>
        <begin position="431"/>
        <end position="445"/>
    </location>
</feature>
<evidence type="ECO:0000256" key="2">
    <source>
        <dbReference type="SAM" id="MobiDB-lite"/>
    </source>
</evidence>
<dbReference type="InterPro" id="IPR025558">
    <property type="entry name" value="DUF4283"/>
</dbReference>
<dbReference type="EMBL" id="CM007657">
    <property type="protein sequence ID" value="ONH95136.1"/>
    <property type="molecule type" value="Genomic_DNA"/>
</dbReference>